<dbReference type="SUPFAM" id="SSF47598">
    <property type="entry name" value="Ribbon-helix-helix"/>
    <property type="match status" value="1"/>
</dbReference>
<organism evidence="3 4">
    <name type="scientific">Hydrogenivirga caldilitoris</name>
    <dbReference type="NCBI Taxonomy" id="246264"/>
    <lineage>
        <taxon>Bacteria</taxon>
        <taxon>Pseudomonadati</taxon>
        <taxon>Aquificota</taxon>
        <taxon>Aquificia</taxon>
        <taxon>Aquificales</taxon>
        <taxon>Aquificaceae</taxon>
        <taxon>Hydrogenivirga</taxon>
    </lineage>
</organism>
<keyword evidence="1" id="KW-0175">Coiled coil</keyword>
<dbReference type="InterPro" id="IPR010985">
    <property type="entry name" value="Ribbon_hlx_hlx"/>
</dbReference>
<evidence type="ECO:0000313" key="4">
    <source>
        <dbReference type="Proteomes" id="UP000267841"/>
    </source>
</evidence>
<feature type="coiled-coil region" evidence="1">
    <location>
        <begin position="58"/>
        <end position="92"/>
    </location>
</feature>
<accession>A0A497XQQ0</accession>
<comment type="caution">
    <text evidence="3">The sequence shown here is derived from an EMBL/GenBank/DDBJ whole genome shotgun (WGS) entry which is preliminary data.</text>
</comment>
<feature type="domain" description="Ribbon-helix-helix protein CopG" evidence="2">
    <location>
        <begin position="4"/>
        <end position="40"/>
    </location>
</feature>
<dbReference type="Proteomes" id="UP000267841">
    <property type="component" value="Unassembled WGS sequence"/>
</dbReference>
<gene>
    <name evidence="3" type="ORF">BCF55_0744</name>
</gene>
<evidence type="ECO:0000256" key="1">
    <source>
        <dbReference type="SAM" id="Coils"/>
    </source>
</evidence>
<dbReference type="OrthoDB" id="5298181at2"/>
<evidence type="ECO:0000313" key="3">
    <source>
        <dbReference type="EMBL" id="RLJ70469.1"/>
    </source>
</evidence>
<keyword evidence="4" id="KW-1185">Reference proteome</keyword>
<dbReference type="InterPro" id="IPR013321">
    <property type="entry name" value="Arc_rbn_hlx_hlx"/>
</dbReference>
<dbReference type="Pfam" id="PF01402">
    <property type="entry name" value="RHH_1"/>
    <property type="match status" value="1"/>
</dbReference>
<dbReference type="GO" id="GO:0006355">
    <property type="term" value="P:regulation of DNA-templated transcription"/>
    <property type="evidence" value="ECO:0007669"/>
    <property type="project" value="InterPro"/>
</dbReference>
<dbReference type="Gene3D" id="1.10.1220.10">
    <property type="entry name" value="Met repressor-like"/>
    <property type="match status" value="1"/>
</dbReference>
<reference evidence="3 4" key="1">
    <citation type="submission" date="2018-10" db="EMBL/GenBank/DDBJ databases">
        <title>Genomic Encyclopedia of Archaeal and Bacterial Type Strains, Phase II (KMG-II): from individual species to whole genera.</title>
        <authorList>
            <person name="Goeker M."/>
        </authorList>
    </citation>
    <scope>NUCLEOTIDE SEQUENCE [LARGE SCALE GENOMIC DNA]</scope>
    <source>
        <strain evidence="3 4">DSM 16510</strain>
    </source>
</reference>
<proteinExistence type="predicted"/>
<dbReference type="AlphaFoldDB" id="A0A497XQQ0"/>
<dbReference type="EMBL" id="RCCJ01000001">
    <property type="protein sequence ID" value="RLJ70469.1"/>
    <property type="molecule type" value="Genomic_DNA"/>
</dbReference>
<dbReference type="RefSeq" id="WP_121010148.1">
    <property type="nucleotide sequence ID" value="NZ_RCCJ01000001.1"/>
</dbReference>
<name>A0A497XQQ0_9AQUI</name>
<protein>
    <submittedName>
        <fullName evidence="3">Ribbon-helix-helix CopG family protein</fullName>
    </submittedName>
</protein>
<dbReference type="InterPro" id="IPR002145">
    <property type="entry name" value="CopG"/>
</dbReference>
<evidence type="ECO:0000259" key="2">
    <source>
        <dbReference type="Pfam" id="PF01402"/>
    </source>
</evidence>
<sequence>MKGVISFRLEPSLLEELDRVSKEEGKTRTGIIKEAIRYYLQHIHRKNNSEGFVPFLEYRKVNEELKETLRRVSELEARIAELSKENELLKRDKKRRWFF</sequence>